<name>A0A2X3GVT7_KLEPN</name>
<sequence length="186" mass="20606">MNASQTMAGRQFIAGRRIASGEATLLSLRAVDGEATGHRFYPASCEEAAQAAEAAQQAFAVYSQTTPQQRARFLNAIADELDALGEPFFAIAGQETALPLARLQGERARTSGQLRMFAGVILRGDTFAARIDTALADRQPLPRPDLRQYQQALGRWRCLAPATFRWPFPPPAAIPPRRWRLAVRWW</sequence>
<organism evidence="3 4">
    <name type="scientific">Klebsiella pneumoniae</name>
    <dbReference type="NCBI Taxonomy" id="573"/>
    <lineage>
        <taxon>Bacteria</taxon>
        <taxon>Pseudomonadati</taxon>
        <taxon>Pseudomonadota</taxon>
        <taxon>Gammaproteobacteria</taxon>
        <taxon>Enterobacterales</taxon>
        <taxon>Enterobacteriaceae</taxon>
        <taxon>Klebsiella/Raoultella group</taxon>
        <taxon>Klebsiella</taxon>
        <taxon>Klebsiella pneumoniae complex</taxon>
    </lineage>
</organism>
<dbReference type="EMBL" id="UAWN01000014">
    <property type="protein sequence ID" value="SQC39490.1"/>
    <property type="molecule type" value="Genomic_DNA"/>
</dbReference>
<dbReference type="GO" id="GO:0033721">
    <property type="term" value="F:aldehyde dehydrogenase (NADP+) activity"/>
    <property type="evidence" value="ECO:0007669"/>
    <property type="project" value="UniProtKB-EC"/>
</dbReference>
<dbReference type="AlphaFoldDB" id="A0A2X3GVT7"/>
<dbReference type="PANTHER" id="PTHR43353:SF3">
    <property type="entry name" value="ALDEHYDE DEHYDROGENASE-RELATED"/>
    <property type="match status" value="1"/>
</dbReference>
<accession>A0A2X3GVT7</accession>
<protein>
    <submittedName>
        <fullName evidence="3">Aldehyde dehydrogenase</fullName>
        <ecNumber evidence="3">1.2.1.4</ecNumber>
    </submittedName>
</protein>
<evidence type="ECO:0000313" key="4">
    <source>
        <dbReference type="Proteomes" id="UP000251088"/>
    </source>
</evidence>
<evidence type="ECO:0000256" key="1">
    <source>
        <dbReference type="ARBA" id="ARBA00023002"/>
    </source>
</evidence>
<dbReference type="Pfam" id="PF00171">
    <property type="entry name" value="Aldedh"/>
    <property type="match status" value="1"/>
</dbReference>
<keyword evidence="1 3" id="KW-0560">Oxidoreductase</keyword>
<dbReference type="SUPFAM" id="SSF53720">
    <property type="entry name" value="ALDH-like"/>
    <property type="match status" value="1"/>
</dbReference>
<evidence type="ECO:0000313" key="3">
    <source>
        <dbReference type="EMBL" id="SQC39490.1"/>
    </source>
</evidence>
<dbReference type="InterPro" id="IPR015590">
    <property type="entry name" value="Aldehyde_DH_dom"/>
</dbReference>
<dbReference type="Gene3D" id="3.40.605.10">
    <property type="entry name" value="Aldehyde Dehydrogenase, Chain A, domain 1"/>
    <property type="match status" value="1"/>
</dbReference>
<feature type="domain" description="Aldehyde dehydrogenase" evidence="2">
    <location>
        <begin position="39"/>
        <end position="125"/>
    </location>
</feature>
<dbReference type="EC" id="1.2.1.4" evidence="3"/>
<evidence type="ECO:0000259" key="2">
    <source>
        <dbReference type="Pfam" id="PF00171"/>
    </source>
</evidence>
<dbReference type="InterPro" id="IPR016161">
    <property type="entry name" value="Ald_DH/histidinol_DH"/>
</dbReference>
<gene>
    <name evidence="3" type="primary">aldH_2</name>
    <name evidence="3" type="ORF">NCTC9128_05628</name>
</gene>
<dbReference type="InterPro" id="IPR050740">
    <property type="entry name" value="Aldehyde_DH_Superfamily"/>
</dbReference>
<dbReference type="Proteomes" id="UP000251088">
    <property type="component" value="Unassembled WGS sequence"/>
</dbReference>
<reference evidence="3 4" key="1">
    <citation type="submission" date="2018-06" db="EMBL/GenBank/DDBJ databases">
        <authorList>
            <consortium name="Pathogen Informatics"/>
            <person name="Doyle S."/>
        </authorList>
    </citation>
    <scope>NUCLEOTIDE SEQUENCE [LARGE SCALE GENOMIC DNA]</scope>
    <source>
        <strain evidence="3 4">NCTC9128</strain>
    </source>
</reference>
<dbReference type="InterPro" id="IPR016162">
    <property type="entry name" value="Ald_DH_N"/>
</dbReference>
<proteinExistence type="predicted"/>
<dbReference type="PANTHER" id="PTHR43353">
    <property type="entry name" value="SUCCINATE-SEMIALDEHYDE DEHYDROGENASE, MITOCHONDRIAL"/>
    <property type="match status" value="1"/>
</dbReference>